<evidence type="ECO:0000313" key="2">
    <source>
        <dbReference type="EMBL" id="CRL00712.1"/>
    </source>
</evidence>
<dbReference type="EMBL" id="CVRI01000054">
    <property type="protein sequence ID" value="CRL00712.1"/>
    <property type="molecule type" value="Genomic_DNA"/>
</dbReference>
<sequence>MSAGRYVRNPDERSSDDDSESVSSEENETLTEKTAKNKSKEGYEMSSLRINPLMLIDQFPEDPTMEIAREFWIDWIAMLKRIFKLNPKAFNSDEMQITVLITRGGAFLRNILFNAKYVFPKSFDEAVERIEQVFKVNSNHLADETNFGALRQEEDESFQRYSDRVRKKARAFGFEEKRVIAKITQGAKQKEKLMDFGIRGKASLVELIGYGNQLEVLTRGKKIETEKDNLLTSEVKGIRVGSAKRFRSYERQMKH</sequence>
<evidence type="ECO:0000313" key="3">
    <source>
        <dbReference type="Proteomes" id="UP000183832"/>
    </source>
</evidence>
<keyword evidence="3" id="KW-1185">Reference proteome</keyword>
<proteinExistence type="predicted"/>
<organism evidence="2 3">
    <name type="scientific">Clunio marinus</name>
    <dbReference type="NCBI Taxonomy" id="568069"/>
    <lineage>
        <taxon>Eukaryota</taxon>
        <taxon>Metazoa</taxon>
        <taxon>Ecdysozoa</taxon>
        <taxon>Arthropoda</taxon>
        <taxon>Hexapoda</taxon>
        <taxon>Insecta</taxon>
        <taxon>Pterygota</taxon>
        <taxon>Neoptera</taxon>
        <taxon>Endopterygota</taxon>
        <taxon>Diptera</taxon>
        <taxon>Nematocera</taxon>
        <taxon>Chironomoidea</taxon>
        <taxon>Chironomidae</taxon>
        <taxon>Clunio</taxon>
    </lineage>
</organism>
<protein>
    <submittedName>
        <fullName evidence="2">CLUMA_CG013969, isoform A</fullName>
    </submittedName>
</protein>
<dbReference type="AlphaFoldDB" id="A0A1J1IKL1"/>
<accession>A0A1J1IKL1</accession>
<gene>
    <name evidence="2" type="ORF">CLUMA_CG013969</name>
</gene>
<feature type="compositionally biased region" description="Basic and acidic residues" evidence="1">
    <location>
        <begin position="30"/>
        <end position="41"/>
    </location>
</feature>
<reference evidence="2 3" key="1">
    <citation type="submission" date="2015-04" db="EMBL/GenBank/DDBJ databases">
        <authorList>
            <person name="Syromyatnikov M.Y."/>
            <person name="Popov V.N."/>
        </authorList>
    </citation>
    <scope>NUCLEOTIDE SEQUENCE [LARGE SCALE GENOMIC DNA]</scope>
</reference>
<dbReference type="Proteomes" id="UP000183832">
    <property type="component" value="Unassembled WGS sequence"/>
</dbReference>
<feature type="region of interest" description="Disordered" evidence="1">
    <location>
        <begin position="1"/>
        <end position="41"/>
    </location>
</feature>
<evidence type="ECO:0000256" key="1">
    <source>
        <dbReference type="SAM" id="MobiDB-lite"/>
    </source>
</evidence>
<feature type="compositionally biased region" description="Acidic residues" evidence="1">
    <location>
        <begin position="14"/>
        <end position="29"/>
    </location>
</feature>
<dbReference type="OrthoDB" id="8039770at2759"/>
<name>A0A1J1IKL1_9DIPT</name>